<accession>A0A4Q0VY63</accession>
<dbReference type="Pfam" id="PF14178">
    <property type="entry name" value="YppF"/>
    <property type="match status" value="1"/>
</dbReference>
<dbReference type="EMBL" id="QOUX01000001">
    <property type="protein sequence ID" value="RXJ04058.1"/>
    <property type="molecule type" value="Genomic_DNA"/>
</dbReference>
<name>A0A4Q0VY63_9BACI</name>
<comment type="caution">
    <text evidence="1">The sequence shown here is derived from an EMBL/GenBank/DDBJ whole genome shotgun (WGS) entry which is preliminary data.</text>
</comment>
<evidence type="ECO:0000313" key="2">
    <source>
        <dbReference type="Proteomes" id="UP000290649"/>
    </source>
</evidence>
<dbReference type="RefSeq" id="WP_129076405.1">
    <property type="nucleotide sequence ID" value="NZ_QOUX01000001.1"/>
</dbReference>
<dbReference type="InterPro" id="IPR025553">
    <property type="entry name" value="YppF"/>
</dbReference>
<dbReference type="AlphaFoldDB" id="A0A4Q0VY63"/>
<dbReference type="OrthoDB" id="2680239at2"/>
<dbReference type="Proteomes" id="UP000290649">
    <property type="component" value="Unassembled WGS sequence"/>
</dbReference>
<keyword evidence="2" id="KW-1185">Reference proteome</keyword>
<reference evidence="1 2" key="1">
    <citation type="journal article" date="2019" name="Int. J. Syst. Evol. Microbiol.">
        <title>Anaerobacillus alkaliphilus sp. nov., a novel alkaliphilic and moderately halophilic bacterium.</title>
        <authorList>
            <person name="Borsodi A.K."/>
            <person name="Aszalos J.M."/>
            <person name="Bihari P."/>
            <person name="Nagy I."/>
            <person name="Schumann P."/>
            <person name="Sproer C."/>
            <person name="Kovacs A.L."/>
            <person name="Boka K."/>
            <person name="Dobosy P."/>
            <person name="Ovari M."/>
            <person name="Szili-Kovacs T."/>
            <person name="Toth E."/>
        </authorList>
    </citation>
    <scope>NUCLEOTIDE SEQUENCE [LARGE SCALE GENOMIC DNA]</scope>
    <source>
        <strain evidence="1 2">B16-10</strain>
    </source>
</reference>
<organism evidence="1 2">
    <name type="scientific">Anaerobacillus alkaliphilus</name>
    <dbReference type="NCBI Taxonomy" id="1548597"/>
    <lineage>
        <taxon>Bacteria</taxon>
        <taxon>Bacillati</taxon>
        <taxon>Bacillota</taxon>
        <taxon>Bacilli</taxon>
        <taxon>Bacillales</taxon>
        <taxon>Bacillaceae</taxon>
        <taxon>Anaerobacillus</taxon>
    </lineage>
</organism>
<proteinExistence type="predicted"/>
<protein>
    <recommendedName>
        <fullName evidence="3">YppF-like protein</fullName>
    </recommendedName>
</protein>
<sequence length="71" mass="8457">MIVKMLIEKYILDKNDKPVNVNQLLDYATLCYVNNQLTIWQYKSLVKELMLRGATKPEFYFEELTPELTLQ</sequence>
<evidence type="ECO:0008006" key="3">
    <source>
        <dbReference type="Google" id="ProtNLM"/>
    </source>
</evidence>
<gene>
    <name evidence="1" type="ORF">DS745_01325</name>
</gene>
<evidence type="ECO:0000313" key="1">
    <source>
        <dbReference type="EMBL" id="RXJ04058.1"/>
    </source>
</evidence>